<dbReference type="InterPro" id="IPR021622">
    <property type="entry name" value="Afadin/alpha-actinin-bd"/>
</dbReference>
<comment type="similarity">
    <text evidence="1">Belongs to the ADIP family.</text>
</comment>
<feature type="compositionally biased region" description="Basic residues" evidence="4">
    <location>
        <begin position="345"/>
        <end position="365"/>
    </location>
</feature>
<protein>
    <submittedName>
        <fullName evidence="5">Uncharacterized protein</fullName>
    </submittedName>
</protein>
<dbReference type="EMBL" id="HBIP01030977">
    <property type="protein sequence ID" value="CAE0503742.1"/>
    <property type="molecule type" value="Transcribed_RNA"/>
</dbReference>
<feature type="coiled-coil region" evidence="3">
    <location>
        <begin position="275"/>
        <end position="309"/>
    </location>
</feature>
<gene>
    <name evidence="5" type="ORF">DTER00134_LOCUS18815</name>
</gene>
<organism evidence="5">
    <name type="scientific">Dunaliella tertiolecta</name>
    <name type="common">Green alga</name>
    <dbReference type="NCBI Taxonomy" id="3047"/>
    <lineage>
        <taxon>Eukaryota</taxon>
        <taxon>Viridiplantae</taxon>
        <taxon>Chlorophyta</taxon>
        <taxon>core chlorophytes</taxon>
        <taxon>Chlorophyceae</taxon>
        <taxon>CS clade</taxon>
        <taxon>Chlamydomonadales</taxon>
        <taxon>Dunaliellaceae</taxon>
        <taxon>Dunaliella</taxon>
    </lineage>
</organism>
<feature type="region of interest" description="Disordered" evidence="4">
    <location>
        <begin position="400"/>
        <end position="428"/>
    </location>
</feature>
<evidence type="ECO:0000256" key="4">
    <source>
        <dbReference type="SAM" id="MobiDB-lite"/>
    </source>
</evidence>
<sequence>MASFWGKLADEDDLDPMADQLTFATAENVGSCCKYLLNSLAGLGMSDQLKLGSSNPEDLAGVCNCLYALIQQRQADRDTQERLEGLATKMRMDAQASSSERTRLEAQLQEKFTELGSLEIKLRTMQQKHRTDSDAWGKQADTLNLRCKQAERREQQLETKLRQQVAEAEGLRAKLRAALQGKGNRAGSHGTLPAEDSAEGVPSFSDTAPAALGGTASNRNNRNRVGGGCNSNIAAASTAAAQCGSGIGGGRNARSMSATALTVGGAEDVQLQKLLEATESRAASLGHENVKLREQLHDMRTEFEQLLSRCESLGVGAASAEQSALPANAADKPDARRPTNTSRPQHPHQQQHHQKHHHHHHRSHHTAAAETMGSEELSSYLATELKSVQGRCRALLDGLAAKKASRSTPPSPAPNSNSQQQQQQASGDHWAIAAVEAEMQEQLDDAQAVLQEQEKGLARALVALHRAEAQRSAAQQRASAAQLRSVQLEKQLTAATQEQLASGERLMELRATVYDLEAQVAKLKQLLAVREKELQHALAMQQQQQQQQQELIAAPAAPSAAPQNEAPKWGWLWLRWGQRCHAGPTAPGPGCS</sequence>
<dbReference type="Pfam" id="PF11559">
    <property type="entry name" value="ADIP"/>
    <property type="match status" value="1"/>
</dbReference>
<feature type="region of interest" description="Disordered" evidence="4">
    <location>
        <begin position="179"/>
        <end position="223"/>
    </location>
</feature>
<dbReference type="PANTHER" id="PTHR47057">
    <property type="entry name" value="AFADIN/ALPHA-ACTININ-BINDING"/>
    <property type="match status" value="1"/>
</dbReference>
<feature type="coiled-coil region" evidence="3">
    <location>
        <begin position="432"/>
        <end position="526"/>
    </location>
</feature>
<accession>A0A7S3R617</accession>
<keyword evidence="2 3" id="KW-0175">Coiled coil</keyword>
<dbReference type="PANTHER" id="PTHR47057:SF1">
    <property type="entry name" value="AFADIN_ALPHA-ACTININ-BINDING PROTEIN"/>
    <property type="match status" value="1"/>
</dbReference>
<feature type="region of interest" description="Disordered" evidence="4">
    <location>
        <begin position="320"/>
        <end position="375"/>
    </location>
</feature>
<evidence type="ECO:0000256" key="2">
    <source>
        <dbReference type="ARBA" id="ARBA00023054"/>
    </source>
</evidence>
<evidence type="ECO:0000313" key="5">
    <source>
        <dbReference type="EMBL" id="CAE0503742.1"/>
    </source>
</evidence>
<evidence type="ECO:0000256" key="3">
    <source>
        <dbReference type="SAM" id="Coils"/>
    </source>
</evidence>
<reference evidence="5" key="1">
    <citation type="submission" date="2021-01" db="EMBL/GenBank/DDBJ databases">
        <authorList>
            <person name="Corre E."/>
            <person name="Pelletier E."/>
            <person name="Niang G."/>
            <person name="Scheremetjew M."/>
            <person name="Finn R."/>
            <person name="Kale V."/>
            <person name="Holt S."/>
            <person name="Cochrane G."/>
            <person name="Meng A."/>
            <person name="Brown T."/>
            <person name="Cohen L."/>
        </authorList>
    </citation>
    <scope>NUCLEOTIDE SEQUENCE</scope>
    <source>
        <strain evidence="5">CCMP1320</strain>
    </source>
</reference>
<dbReference type="AlphaFoldDB" id="A0A7S3R617"/>
<name>A0A7S3R617_DUNTE</name>
<feature type="compositionally biased region" description="Low complexity" evidence="4">
    <location>
        <begin position="414"/>
        <end position="426"/>
    </location>
</feature>
<feature type="coiled-coil region" evidence="3">
    <location>
        <begin position="140"/>
        <end position="174"/>
    </location>
</feature>
<proteinExistence type="inferred from homology"/>
<evidence type="ECO:0000256" key="1">
    <source>
        <dbReference type="ARBA" id="ARBA00009291"/>
    </source>
</evidence>